<organism evidence="1 2">
    <name type="scientific">Stenotrophomonas maltophilia</name>
    <name type="common">Pseudomonas maltophilia</name>
    <name type="synonym">Xanthomonas maltophilia</name>
    <dbReference type="NCBI Taxonomy" id="40324"/>
    <lineage>
        <taxon>Bacteria</taxon>
        <taxon>Pseudomonadati</taxon>
        <taxon>Pseudomonadota</taxon>
        <taxon>Gammaproteobacteria</taxon>
        <taxon>Lysobacterales</taxon>
        <taxon>Lysobacteraceae</taxon>
        <taxon>Stenotrophomonas</taxon>
        <taxon>Stenotrophomonas maltophilia group</taxon>
    </lineage>
</organism>
<name>A0A0F5ZNZ1_STEMA</name>
<reference evidence="1 2" key="1">
    <citation type="submission" date="2015-03" db="EMBL/GenBank/DDBJ databases">
        <title>Draft genome of Stenotrophomonas maltophila isolated from urine specimen.</title>
        <authorList>
            <person name="Murugan N."/>
            <person name="Malathi J."/>
            <person name="Umashankar V."/>
            <person name="Madhavan H."/>
        </authorList>
    </citation>
    <scope>NUCLEOTIDE SEQUENCE [LARGE SCALE GENOMIC DNA]</scope>
    <source>
        <strain evidence="1 2">JMNMN1</strain>
    </source>
</reference>
<gene>
    <name evidence="1" type="ORF">VM57_14945</name>
</gene>
<dbReference type="AlphaFoldDB" id="A0A0F5ZNZ1"/>
<accession>A0A0F5ZNZ1</accession>
<sequence>MAAGLLDGAGIAALHRVQRCGQQQLAHAKHAGHRRADFMPQRGQEPALGLRGLFGQLLLVHGQLPLLATAQARTDRPDQDEQ</sequence>
<protein>
    <submittedName>
        <fullName evidence="1">Uncharacterized protein</fullName>
    </submittedName>
</protein>
<proteinExistence type="predicted"/>
<feature type="non-terminal residue" evidence="1">
    <location>
        <position position="82"/>
    </location>
</feature>
<evidence type="ECO:0000313" key="1">
    <source>
        <dbReference type="EMBL" id="KKD57037.1"/>
    </source>
</evidence>
<dbReference type="Proteomes" id="UP000243478">
    <property type="component" value="Unassembled WGS sequence"/>
</dbReference>
<comment type="caution">
    <text evidence="1">The sequence shown here is derived from an EMBL/GenBank/DDBJ whole genome shotgun (WGS) entry which is preliminary data.</text>
</comment>
<dbReference type="EMBL" id="JZRZ01000023">
    <property type="protein sequence ID" value="KKD57037.1"/>
    <property type="molecule type" value="Genomic_DNA"/>
</dbReference>
<evidence type="ECO:0000313" key="2">
    <source>
        <dbReference type="Proteomes" id="UP000243478"/>
    </source>
</evidence>